<dbReference type="InterPro" id="IPR056551">
    <property type="entry name" value="Beta-prop_NOL10_N"/>
</dbReference>
<dbReference type="SUPFAM" id="SSF50978">
    <property type="entry name" value="WD40 repeat-like"/>
    <property type="match status" value="1"/>
</dbReference>
<evidence type="ECO:0000259" key="1">
    <source>
        <dbReference type="Pfam" id="PF23098"/>
    </source>
</evidence>
<dbReference type="GO" id="GO:0030686">
    <property type="term" value="C:90S preribosome"/>
    <property type="evidence" value="ECO:0007669"/>
    <property type="project" value="TreeGrafter"/>
</dbReference>
<organism evidence="2 3">
    <name type="scientific">Teladorsagia circumcincta</name>
    <name type="common">Brown stomach worm</name>
    <name type="synonym">Ostertagia circumcincta</name>
    <dbReference type="NCBI Taxonomy" id="45464"/>
    <lineage>
        <taxon>Eukaryota</taxon>
        <taxon>Metazoa</taxon>
        <taxon>Ecdysozoa</taxon>
        <taxon>Nematoda</taxon>
        <taxon>Chromadorea</taxon>
        <taxon>Rhabditida</taxon>
        <taxon>Rhabditina</taxon>
        <taxon>Rhabditomorpha</taxon>
        <taxon>Strongyloidea</taxon>
        <taxon>Trichostrongylidae</taxon>
        <taxon>Teladorsagia</taxon>
    </lineage>
</organism>
<sequence>GKPEITSLKFRDALRLAVGTSTGQVMLYDIRSRKPLIVKDHVNGLPIRKIDFAVRESENLVLSMDGRVLKIWNEIEGKPFAAIETEHALNDFCRYPDSGLIFMANEAPRMQQFFIPSIGTAPKWCSYLEALTEELEETQSAA</sequence>
<dbReference type="Gene3D" id="2.130.10.10">
    <property type="entry name" value="YVTN repeat-like/Quinoprotein amine dehydrogenase"/>
    <property type="match status" value="1"/>
</dbReference>
<dbReference type="EMBL" id="KZ391072">
    <property type="protein sequence ID" value="PIO54908.1"/>
    <property type="molecule type" value="Genomic_DNA"/>
</dbReference>
<evidence type="ECO:0000313" key="3">
    <source>
        <dbReference type="Proteomes" id="UP000230423"/>
    </source>
</evidence>
<dbReference type="PANTHER" id="PTHR14927">
    <property type="entry name" value="NUCLEOLAR PROTEIN 10"/>
    <property type="match status" value="1"/>
</dbReference>
<dbReference type="AlphaFoldDB" id="A0A2G9TAJ3"/>
<dbReference type="InterPro" id="IPR040382">
    <property type="entry name" value="NOL10/Enp2"/>
</dbReference>
<dbReference type="GO" id="GO:0032040">
    <property type="term" value="C:small-subunit processome"/>
    <property type="evidence" value="ECO:0007669"/>
    <property type="project" value="TreeGrafter"/>
</dbReference>
<feature type="domain" description="Nucleolar protein 10-like N-terminal" evidence="1">
    <location>
        <begin position="14"/>
        <end position="139"/>
    </location>
</feature>
<dbReference type="Proteomes" id="UP000230423">
    <property type="component" value="Unassembled WGS sequence"/>
</dbReference>
<evidence type="ECO:0000313" key="2">
    <source>
        <dbReference type="EMBL" id="PIO54908.1"/>
    </source>
</evidence>
<reference evidence="2 3" key="1">
    <citation type="submission" date="2015-09" db="EMBL/GenBank/DDBJ databases">
        <title>Draft genome of the parasitic nematode Teladorsagia circumcincta isolate WARC Sus (inbred).</title>
        <authorList>
            <person name="Mitreva M."/>
        </authorList>
    </citation>
    <scope>NUCLEOTIDE SEQUENCE [LARGE SCALE GENOMIC DNA]</scope>
    <source>
        <strain evidence="2 3">S</strain>
    </source>
</reference>
<dbReference type="InterPro" id="IPR015943">
    <property type="entry name" value="WD40/YVTN_repeat-like_dom_sf"/>
</dbReference>
<name>A0A2G9TAJ3_TELCI</name>
<gene>
    <name evidence="2" type="ORF">TELCIR_23717</name>
</gene>
<dbReference type="PANTHER" id="PTHR14927:SF0">
    <property type="entry name" value="NUCLEOLAR PROTEIN 10"/>
    <property type="match status" value="1"/>
</dbReference>
<feature type="non-terminal residue" evidence="2">
    <location>
        <position position="142"/>
    </location>
</feature>
<keyword evidence="3" id="KW-1185">Reference proteome</keyword>
<proteinExistence type="predicted"/>
<dbReference type="Pfam" id="PF23098">
    <property type="entry name" value="Beta-prop_NOL10_N"/>
    <property type="match status" value="1"/>
</dbReference>
<accession>A0A2G9TAJ3</accession>
<feature type="non-terminal residue" evidence="2">
    <location>
        <position position="1"/>
    </location>
</feature>
<protein>
    <recommendedName>
        <fullName evidence="1">Nucleolar protein 10-like N-terminal domain-containing protein</fullName>
    </recommendedName>
</protein>
<dbReference type="GO" id="GO:0000462">
    <property type="term" value="P:maturation of SSU-rRNA from tricistronic rRNA transcript (SSU-rRNA, 5.8S rRNA, LSU-rRNA)"/>
    <property type="evidence" value="ECO:0007669"/>
    <property type="project" value="TreeGrafter"/>
</dbReference>
<dbReference type="OrthoDB" id="273340at2759"/>
<dbReference type="InterPro" id="IPR036322">
    <property type="entry name" value="WD40_repeat_dom_sf"/>
</dbReference>